<sequence length="123" mass="13195">MWHHLNSLPSAVAFFSFLALTFDSFSTGSATPLTISVGKQCINPKCSPAASCHGLSSQSKSALFLIIWESDPSPAISGVVCAQWNATCRNHASPSFVEGFQFLLLTERDISAHLSAWIQGGNH</sequence>
<dbReference type="AlphaFoldDB" id="A0A0C9SDE6"/>
<reference evidence="2" key="1">
    <citation type="journal article" date="2015" name="PLoS ONE">
        <title>An Insight into the Sialome of the Lone Star Tick, Amblyomma americanum, with a Glimpse on Its Time Dependent Gene Expression.</title>
        <authorList>
            <person name="Karim S."/>
            <person name="Ribeiro J.M."/>
        </authorList>
    </citation>
    <scope>NUCLEOTIDE SEQUENCE</scope>
    <source>
        <tissue evidence="2">Salivary gland</tissue>
    </source>
</reference>
<evidence type="ECO:0000313" key="2">
    <source>
        <dbReference type="EMBL" id="JAG91997.1"/>
    </source>
</evidence>
<feature type="signal peptide" evidence="1">
    <location>
        <begin position="1"/>
        <end position="30"/>
    </location>
</feature>
<feature type="chain" id="PRO_5002203414" evidence="1">
    <location>
        <begin position="31"/>
        <end position="123"/>
    </location>
</feature>
<accession>A0A0C9SDE6</accession>
<organism evidence="2">
    <name type="scientific">Amblyomma americanum</name>
    <name type="common">Lone star tick</name>
    <dbReference type="NCBI Taxonomy" id="6943"/>
    <lineage>
        <taxon>Eukaryota</taxon>
        <taxon>Metazoa</taxon>
        <taxon>Ecdysozoa</taxon>
        <taxon>Arthropoda</taxon>
        <taxon>Chelicerata</taxon>
        <taxon>Arachnida</taxon>
        <taxon>Acari</taxon>
        <taxon>Parasitiformes</taxon>
        <taxon>Ixodida</taxon>
        <taxon>Ixodoidea</taxon>
        <taxon>Ixodidae</taxon>
        <taxon>Amblyomminae</taxon>
        <taxon>Amblyomma</taxon>
    </lineage>
</organism>
<dbReference type="EMBL" id="GBZX01000743">
    <property type="protein sequence ID" value="JAG91997.1"/>
    <property type="molecule type" value="mRNA"/>
</dbReference>
<name>A0A0C9SDE6_AMBAM</name>
<evidence type="ECO:0000256" key="1">
    <source>
        <dbReference type="SAM" id="SignalP"/>
    </source>
</evidence>
<proteinExistence type="evidence at transcript level"/>
<protein>
    <submittedName>
        <fullName evidence="2">Putative secreted protein</fullName>
    </submittedName>
</protein>
<keyword evidence="1" id="KW-0732">Signal</keyword>